<reference evidence="1 2" key="1">
    <citation type="submission" date="2019-08" db="EMBL/GenBank/DDBJ databases">
        <title>A chromosome-level genome assembly, high-density linkage maps, and genome scans reveal the genomic architecture of hybrid incompatibilities underlying speciation via character displacement in darters (Percidae: Etheostominae).</title>
        <authorList>
            <person name="Moran R.L."/>
            <person name="Catchen J.M."/>
            <person name="Fuller R.C."/>
        </authorList>
    </citation>
    <scope>NUCLEOTIDE SEQUENCE [LARGE SCALE GENOMIC DNA]</scope>
    <source>
        <strain evidence="1">EspeVRDwgs_2016</strain>
        <tissue evidence="1">Muscle</tissue>
    </source>
</reference>
<evidence type="ECO:0000313" key="1">
    <source>
        <dbReference type="EMBL" id="KAA8595023.1"/>
    </source>
</evidence>
<keyword evidence="2" id="KW-1185">Reference proteome</keyword>
<protein>
    <submittedName>
        <fullName evidence="1">Uncharacterized protein</fullName>
    </submittedName>
</protein>
<organism evidence="1 2">
    <name type="scientific">Etheostoma spectabile</name>
    <name type="common">orangethroat darter</name>
    <dbReference type="NCBI Taxonomy" id="54343"/>
    <lineage>
        <taxon>Eukaryota</taxon>
        <taxon>Metazoa</taxon>
        <taxon>Chordata</taxon>
        <taxon>Craniata</taxon>
        <taxon>Vertebrata</taxon>
        <taxon>Euteleostomi</taxon>
        <taxon>Actinopterygii</taxon>
        <taxon>Neopterygii</taxon>
        <taxon>Teleostei</taxon>
        <taxon>Neoteleostei</taxon>
        <taxon>Acanthomorphata</taxon>
        <taxon>Eupercaria</taxon>
        <taxon>Perciformes</taxon>
        <taxon>Percoidei</taxon>
        <taxon>Percidae</taxon>
        <taxon>Etheostomatinae</taxon>
        <taxon>Etheostoma</taxon>
    </lineage>
</organism>
<dbReference type="AlphaFoldDB" id="A0A5J5DPA2"/>
<sequence>MCHADSGSTEFMLTQEYVRFIFQPVTQWTKQLDFCLFCCLYGVWLFSSVLSQRCRQLLCRYLHIFPDAIPHLRTSWCEREDVC</sequence>
<dbReference type="EMBL" id="VOFY01000002">
    <property type="protein sequence ID" value="KAA8595023.1"/>
    <property type="molecule type" value="Genomic_DNA"/>
</dbReference>
<evidence type="ECO:0000313" key="2">
    <source>
        <dbReference type="Proteomes" id="UP000327493"/>
    </source>
</evidence>
<accession>A0A5J5DPA2</accession>
<name>A0A5J5DPA2_9PERO</name>
<gene>
    <name evidence="1" type="ORF">FQN60_012158</name>
</gene>
<dbReference type="Proteomes" id="UP000327493">
    <property type="component" value="Chromosome 2"/>
</dbReference>
<proteinExistence type="predicted"/>
<comment type="caution">
    <text evidence="1">The sequence shown here is derived from an EMBL/GenBank/DDBJ whole genome shotgun (WGS) entry which is preliminary data.</text>
</comment>